<evidence type="ECO:0000256" key="3">
    <source>
        <dbReference type="SAM" id="MobiDB-lite"/>
    </source>
</evidence>
<dbReference type="SUPFAM" id="SSF54928">
    <property type="entry name" value="RNA-binding domain, RBD"/>
    <property type="match status" value="1"/>
</dbReference>
<gene>
    <name evidence="5" type="ORF">PTTG_12024</name>
</gene>
<dbReference type="InterPro" id="IPR000504">
    <property type="entry name" value="RRM_dom"/>
</dbReference>
<name>A0A180G8S5_PUCT1</name>
<organism evidence="5">
    <name type="scientific">Puccinia triticina (isolate 1-1 / race 1 (BBBD))</name>
    <name type="common">Brown leaf rust fungus</name>
    <dbReference type="NCBI Taxonomy" id="630390"/>
    <lineage>
        <taxon>Eukaryota</taxon>
        <taxon>Fungi</taxon>
        <taxon>Dikarya</taxon>
        <taxon>Basidiomycota</taxon>
        <taxon>Pucciniomycotina</taxon>
        <taxon>Pucciniomycetes</taxon>
        <taxon>Pucciniales</taxon>
        <taxon>Pucciniaceae</taxon>
        <taxon>Puccinia</taxon>
    </lineage>
</organism>
<dbReference type="SMART" id="SM00360">
    <property type="entry name" value="RRM"/>
    <property type="match status" value="1"/>
</dbReference>
<feature type="compositionally biased region" description="Polar residues" evidence="3">
    <location>
        <begin position="437"/>
        <end position="450"/>
    </location>
</feature>
<sequence length="671" mass="73116">MDQHLSSSPSQTRSPSVLTPQALFSSSSQAAYCSSPVDLAHGPILNPYSSPLARVHAPQSNTFISNPQTQAFPPAIGPSFAQRTSLPTNYNMPSNGIFPSPVVATSATSVPYYPTFPSHNAYPLAIPVATPFNATPFTAMPQMSYQENSPNDDPSSTTVFVAGLPACITEESLKTFFQNFGEIAYVKIPPHKGYGFVKFVRREDAKQAIIKMNDFPIHEKSRIRLSWGRSLGDKKVEYVKKLSSTLGISFESVWKIVQGQEPAAIKQIVSTVCGRSVDQPYEQSNPPPASALDQLYQVDFSPDLITPVAQSPTCPINAFTSVLMPPSSANLAYKNTSHELPGLSIRTEEPRFPSVYATANETPKELRQRPTPARTLESSLPFNSRPKALSQGSGSASLPPPSWTMRNSWRELFPTGRFSQPVESPTSSADGIRFPDGNTSRRATIPSVTPSAFHHEHIPPSQRYQAGSPGSALLSSSQASSMDSLEASTFGFKNAITDNISVVKKRDEYHLGCDGFLHGLLEEESREGAASDYEPFTFYKANHSHVRGDALVSDLSVWSTPSVAKSSPLSEKDGSDWPRTFLGSNSTSESQTVKNIFDSAFKISSQSHQTRETDDCSTDTSTTRLDTWSFPSNVGDRNNSIKPKLPDSLAQDSIAFDTGIKPLDNFYTLSL</sequence>
<dbReference type="InterPro" id="IPR035979">
    <property type="entry name" value="RBD_domain_sf"/>
</dbReference>
<dbReference type="Gene3D" id="3.30.70.330">
    <property type="match status" value="1"/>
</dbReference>
<dbReference type="Proteomes" id="UP000005240">
    <property type="component" value="Unassembled WGS sequence"/>
</dbReference>
<dbReference type="OrthoDB" id="446113at2759"/>
<feature type="domain" description="RRM" evidence="4">
    <location>
        <begin position="157"/>
        <end position="230"/>
    </location>
</feature>
<dbReference type="EMBL" id="ADAS02000145">
    <property type="protein sequence ID" value="OAV88999.1"/>
    <property type="molecule type" value="Genomic_DNA"/>
</dbReference>
<dbReference type="AlphaFoldDB" id="A0A180G8S5"/>
<reference evidence="5" key="1">
    <citation type="submission" date="2009-11" db="EMBL/GenBank/DDBJ databases">
        <authorList>
            <consortium name="The Broad Institute Genome Sequencing Platform"/>
            <person name="Ward D."/>
            <person name="Feldgarden M."/>
            <person name="Earl A."/>
            <person name="Young S.K."/>
            <person name="Zeng Q."/>
            <person name="Koehrsen M."/>
            <person name="Alvarado L."/>
            <person name="Berlin A."/>
            <person name="Bochicchio J."/>
            <person name="Borenstein D."/>
            <person name="Chapman S.B."/>
            <person name="Chen Z."/>
            <person name="Engels R."/>
            <person name="Freedman E."/>
            <person name="Gellesch M."/>
            <person name="Goldberg J."/>
            <person name="Griggs A."/>
            <person name="Gujja S."/>
            <person name="Heilman E."/>
            <person name="Heiman D."/>
            <person name="Hepburn T."/>
            <person name="Howarth C."/>
            <person name="Jen D."/>
            <person name="Larson L."/>
            <person name="Lewis B."/>
            <person name="Mehta T."/>
            <person name="Park D."/>
            <person name="Pearson M."/>
            <person name="Roberts A."/>
            <person name="Saif S."/>
            <person name="Shea T."/>
            <person name="Shenoy N."/>
            <person name="Sisk P."/>
            <person name="Stolte C."/>
            <person name="Sykes S."/>
            <person name="Thomson T."/>
            <person name="Walk T."/>
            <person name="White J."/>
            <person name="Yandava C."/>
            <person name="Izard J."/>
            <person name="Baranova O.V."/>
            <person name="Blanton J.M."/>
            <person name="Tanner A.C."/>
            <person name="Dewhirst F.E."/>
            <person name="Haas B."/>
            <person name="Nusbaum C."/>
            <person name="Birren B."/>
        </authorList>
    </citation>
    <scope>NUCLEOTIDE SEQUENCE [LARGE SCALE GENOMIC DNA]</scope>
    <source>
        <strain evidence="5">1-1 BBBD Race 1</strain>
    </source>
</reference>
<reference evidence="5" key="2">
    <citation type="submission" date="2016-05" db="EMBL/GenBank/DDBJ databases">
        <title>Comparative analysis highlights variable genome content of wheat rusts and divergence of the mating loci.</title>
        <authorList>
            <person name="Cuomo C.A."/>
            <person name="Bakkeren G."/>
            <person name="Szabo L."/>
            <person name="Khalil H."/>
            <person name="Joly D."/>
            <person name="Goldberg J."/>
            <person name="Young S."/>
            <person name="Zeng Q."/>
            <person name="Fellers J."/>
        </authorList>
    </citation>
    <scope>NUCLEOTIDE SEQUENCE [LARGE SCALE GENOMIC DNA]</scope>
    <source>
        <strain evidence="5">1-1 BBBD Race 1</strain>
    </source>
</reference>
<dbReference type="InterPro" id="IPR012677">
    <property type="entry name" value="Nucleotide-bd_a/b_plait_sf"/>
</dbReference>
<feature type="region of interest" description="Disordered" evidence="3">
    <location>
        <begin position="416"/>
        <end position="475"/>
    </location>
</feature>
<evidence type="ECO:0000259" key="4">
    <source>
        <dbReference type="PROSITE" id="PS50102"/>
    </source>
</evidence>
<reference evidence="6 7" key="3">
    <citation type="journal article" date="2017" name="G3 (Bethesda)">
        <title>Comparative analysis highlights variable genome content of wheat rusts and divergence of the mating loci.</title>
        <authorList>
            <person name="Cuomo C.A."/>
            <person name="Bakkeren G."/>
            <person name="Khalil H.B."/>
            <person name="Panwar V."/>
            <person name="Joly D."/>
            <person name="Linning R."/>
            <person name="Sakthikumar S."/>
            <person name="Song X."/>
            <person name="Adiconis X."/>
            <person name="Fan L."/>
            <person name="Goldberg J.M."/>
            <person name="Levin J.Z."/>
            <person name="Young S."/>
            <person name="Zeng Q."/>
            <person name="Anikster Y."/>
            <person name="Bruce M."/>
            <person name="Wang M."/>
            <person name="Yin C."/>
            <person name="McCallum B."/>
            <person name="Szabo L.J."/>
            <person name="Hulbert S."/>
            <person name="Chen X."/>
            <person name="Fellers J.P."/>
        </authorList>
    </citation>
    <scope>NUCLEOTIDE SEQUENCE</scope>
    <source>
        <strain evidence="7">Isolate 1-1 / race 1 (BBBD)</strain>
        <strain evidence="6">isolate 1-1 / race 1 (BBBD)</strain>
    </source>
</reference>
<proteinExistence type="predicted"/>
<dbReference type="STRING" id="630390.A0A180G8S5"/>
<dbReference type="EMBL" id="ADAS02000145">
    <property type="protein sequence ID" value="OAV89000.1"/>
    <property type="molecule type" value="Genomic_DNA"/>
</dbReference>
<feature type="compositionally biased region" description="Polar residues" evidence="3">
    <location>
        <begin position="417"/>
        <end position="429"/>
    </location>
</feature>
<dbReference type="GO" id="GO:0003723">
    <property type="term" value="F:RNA binding"/>
    <property type="evidence" value="ECO:0007669"/>
    <property type="project" value="UniProtKB-UniRule"/>
</dbReference>
<protein>
    <submittedName>
        <fullName evidence="6">RRM domain-containing protein</fullName>
    </submittedName>
</protein>
<feature type="region of interest" description="Disordered" evidence="3">
    <location>
        <begin position="359"/>
        <end position="403"/>
    </location>
</feature>
<dbReference type="Pfam" id="PF00076">
    <property type="entry name" value="RRM_1"/>
    <property type="match status" value="1"/>
</dbReference>
<keyword evidence="1 2" id="KW-0694">RNA-binding</keyword>
<evidence type="ECO:0000256" key="2">
    <source>
        <dbReference type="PROSITE-ProRule" id="PRU00176"/>
    </source>
</evidence>
<evidence type="ECO:0000256" key="1">
    <source>
        <dbReference type="ARBA" id="ARBA00022884"/>
    </source>
</evidence>
<accession>A0A180G8S5</accession>
<evidence type="ECO:0000313" key="7">
    <source>
        <dbReference type="Proteomes" id="UP000005240"/>
    </source>
</evidence>
<dbReference type="EnsemblFungi" id="PTTG_12024-t43_1">
    <property type="protein sequence ID" value="PTTG_12024-t43_1-p1"/>
    <property type="gene ID" value="PTTG_12024"/>
</dbReference>
<evidence type="ECO:0000313" key="6">
    <source>
        <dbReference type="EnsemblFungi" id="PTTG_12024-t43_1-p1"/>
    </source>
</evidence>
<dbReference type="PROSITE" id="PS50102">
    <property type="entry name" value="RRM"/>
    <property type="match status" value="1"/>
</dbReference>
<dbReference type="VEuPathDB" id="FungiDB:PTTG_12024"/>
<dbReference type="InterPro" id="IPR052462">
    <property type="entry name" value="SLIRP/GR-RBP-like"/>
</dbReference>
<reference evidence="6" key="4">
    <citation type="submission" date="2025-05" db="UniProtKB">
        <authorList>
            <consortium name="EnsemblFungi"/>
        </authorList>
    </citation>
    <scope>IDENTIFICATION</scope>
    <source>
        <strain evidence="6">isolate 1-1 / race 1 (BBBD)</strain>
    </source>
</reference>
<dbReference type="PANTHER" id="PTHR48027">
    <property type="entry name" value="HETEROGENEOUS NUCLEAR RIBONUCLEOPROTEIN 87F-RELATED"/>
    <property type="match status" value="1"/>
</dbReference>
<evidence type="ECO:0000313" key="5">
    <source>
        <dbReference type="EMBL" id="OAV89000.1"/>
    </source>
</evidence>
<dbReference type="EnsemblFungi" id="PTTG_12024-t43_2">
    <property type="protein sequence ID" value="PTTG_12024-t43_2-p1"/>
    <property type="gene ID" value="PTTG_12024"/>
</dbReference>
<keyword evidence="7" id="KW-1185">Reference proteome</keyword>